<proteinExistence type="predicted"/>
<name>A0A9P0AE15_BEMTA</name>
<dbReference type="PANTHER" id="PTHR21207">
    <property type="entry name" value="PARKIN COREGULATED GENE PROTEIN PARK2 COREGULATED"/>
    <property type="match status" value="1"/>
</dbReference>
<dbReference type="Proteomes" id="UP001152759">
    <property type="component" value="Chromosome 5"/>
</dbReference>
<feature type="region of interest" description="Disordered" evidence="1">
    <location>
        <begin position="19"/>
        <end position="39"/>
    </location>
</feature>
<keyword evidence="3" id="KW-1185">Reference proteome</keyword>
<dbReference type="AlphaFoldDB" id="A0A9P0AE15"/>
<dbReference type="InterPro" id="IPR019399">
    <property type="entry name" value="Parkin_co-regulated_protein"/>
</dbReference>
<dbReference type="Gene3D" id="1.25.10.10">
    <property type="entry name" value="Leucine-rich Repeat Variant"/>
    <property type="match status" value="1"/>
</dbReference>
<evidence type="ECO:0000313" key="3">
    <source>
        <dbReference type="Proteomes" id="UP001152759"/>
    </source>
</evidence>
<evidence type="ECO:0000256" key="1">
    <source>
        <dbReference type="SAM" id="MobiDB-lite"/>
    </source>
</evidence>
<dbReference type="PANTHER" id="PTHR21207:SF2">
    <property type="entry name" value="PARKIN COREGULATED GENE PROTEIN"/>
    <property type="match status" value="1"/>
</dbReference>
<dbReference type="OrthoDB" id="5954824at2759"/>
<dbReference type="GO" id="GO:0051879">
    <property type="term" value="F:Hsp90 protein binding"/>
    <property type="evidence" value="ECO:0007669"/>
    <property type="project" value="TreeGrafter"/>
</dbReference>
<dbReference type="KEGG" id="btab:109034922"/>
<evidence type="ECO:0000313" key="2">
    <source>
        <dbReference type="EMBL" id="CAH0389789.1"/>
    </source>
</evidence>
<gene>
    <name evidence="2" type="ORF">BEMITA_LOCUS8578</name>
</gene>
<reference evidence="2" key="1">
    <citation type="submission" date="2021-12" db="EMBL/GenBank/DDBJ databases">
        <authorList>
            <person name="King R."/>
        </authorList>
    </citation>
    <scope>NUCLEOTIDE SEQUENCE</scope>
</reference>
<dbReference type="EMBL" id="OU963866">
    <property type="protein sequence ID" value="CAH0389789.1"/>
    <property type="molecule type" value="Genomic_DNA"/>
</dbReference>
<sequence>MAPTCNLFKSDKYFGSNAQFRESLRRPTPGPNPTKRAASYPRVVPAFTIQAYQRNTVTDAPPKSKRSRQHKVGNTAFRKYYARGDFPISMEFDTYGNKISWKVPKENLDYHHYLPMFFDGLKETEHPYKFFAQQGVHDLLSHGKNKILPVIPQLIIPIKNALNTGHPEVICCTLKVLQHLVTSADMVGEALVPYYRQILPPLNRYQSPSYNNIGDEIDFSQSKRENISDLVQETLEILERYGGEDAYINIKYMIPTYESCMLN</sequence>
<accession>A0A9P0AE15</accession>
<organism evidence="2 3">
    <name type="scientific">Bemisia tabaci</name>
    <name type="common">Sweetpotato whitefly</name>
    <name type="synonym">Aleurodes tabaci</name>
    <dbReference type="NCBI Taxonomy" id="7038"/>
    <lineage>
        <taxon>Eukaryota</taxon>
        <taxon>Metazoa</taxon>
        <taxon>Ecdysozoa</taxon>
        <taxon>Arthropoda</taxon>
        <taxon>Hexapoda</taxon>
        <taxon>Insecta</taxon>
        <taxon>Pterygota</taxon>
        <taxon>Neoptera</taxon>
        <taxon>Paraneoptera</taxon>
        <taxon>Hemiptera</taxon>
        <taxon>Sternorrhyncha</taxon>
        <taxon>Aleyrodoidea</taxon>
        <taxon>Aleyrodidae</taxon>
        <taxon>Aleyrodinae</taxon>
        <taxon>Bemisia</taxon>
    </lineage>
</organism>
<dbReference type="InterPro" id="IPR011989">
    <property type="entry name" value="ARM-like"/>
</dbReference>
<dbReference type="InterPro" id="IPR016024">
    <property type="entry name" value="ARM-type_fold"/>
</dbReference>
<evidence type="ECO:0008006" key="4">
    <source>
        <dbReference type="Google" id="ProtNLM"/>
    </source>
</evidence>
<dbReference type="GO" id="GO:0030544">
    <property type="term" value="F:Hsp70 protein binding"/>
    <property type="evidence" value="ECO:0007669"/>
    <property type="project" value="TreeGrafter"/>
</dbReference>
<dbReference type="Pfam" id="PF10274">
    <property type="entry name" value="ParcG"/>
    <property type="match status" value="1"/>
</dbReference>
<dbReference type="SUPFAM" id="SSF48371">
    <property type="entry name" value="ARM repeat"/>
    <property type="match status" value="1"/>
</dbReference>
<protein>
    <recommendedName>
        <fullName evidence="4">Parkin coregulated gene protein homolog</fullName>
    </recommendedName>
</protein>